<sequence length="208" mass="23950">MWAFLSTRSAGDLTCGLEYSLVFRGLEEAPVSIPNPFINGHRERCSFLLKPTTGTFLRGYDGSSDLHVGITNTNGLVYNYNRTGINTDGLGWEQCISIQLVQPDMYGLLNQWDTYLEQFSAADTWLPHRYEEHLHNCYTYALTFINSVLSAQNKKPMNKSEFTERFVIPQTRKASKYITVYKEICQNGFYFVDHPDNRGQLTLYKEEL</sequence>
<organism evidence="2 3">
    <name type="scientific">Salvator merianae</name>
    <name type="common">Argentine black and white tegu</name>
    <name type="synonym">Tupinambis merianae</name>
    <dbReference type="NCBI Taxonomy" id="96440"/>
    <lineage>
        <taxon>Eukaryota</taxon>
        <taxon>Metazoa</taxon>
        <taxon>Chordata</taxon>
        <taxon>Craniata</taxon>
        <taxon>Vertebrata</taxon>
        <taxon>Euteleostomi</taxon>
        <taxon>Lepidosauria</taxon>
        <taxon>Squamata</taxon>
        <taxon>Bifurcata</taxon>
        <taxon>Unidentata</taxon>
        <taxon>Episquamata</taxon>
        <taxon>Laterata</taxon>
        <taxon>Teiioidea</taxon>
        <taxon>Teiidae</taxon>
        <taxon>Salvator</taxon>
    </lineage>
</organism>
<keyword evidence="3" id="KW-1185">Reference proteome</keyword>
<dbReference type="PANTHER" id="PTHR33963:SF2">
    <property type="entry name" value="MKRN2 OPPOSITE STRAND PROTEIN"/>
    <property type="match status" value="1"/>
</dbReference>
<dbReference type="AlphaFoldDB" id="A0A8D0E3G8"/>
<dbReference type="InterPro" id="IPR032016">
    <property type="entry name" value="MKRN2OS-like"/>
</dbReference>
<reference evidence="2" key="1">
    <citation type="submission" date="2025-08" db="UniProtKB">
        <authorList>
            <consortium name="Ensembl"/>
        </authorList>
    </citation>
    <scope>IDENTIFICATION</scope>
</reference>
<name>A0A8D0E3G8_SALMN</name>
<protein>
    <submittedName>
        <fullName evidence="2">MKRN2 opposite strand</fullName>
    </submittedName>
</protein>
<dbReference type="PANTHER" id="PTHR33963">
    <property type="entry name" value="MKRN2 OPPOSITE STRAND PROTEIN"/>
    <property type="match status" value="1"/>
</dbReference>
<accession>A0A8D0E3G8</accession>
<dbReference type="OMA" id="YDFVVEF"/>
<evidence type="ECO:0000259" key="1">
    <source>
        <dbReference type="Pfam" id="PF16044"/>
    </source>
</evidence>
<feature type="domain" description="MKRN2 opposite strand protein-like C-terminal" evidence="1">
    <location>
        <begin position="30"/>
        <end position="184"/>
    </location>
</feature>
<dbReference type="Proteomes" id="UP000694421">
    <property type="component" value="Unplaced"/>
</dbReference>
<dbReference type="InterPro" id="IPR053921">
    <property type="entry name" value="MKRN2OS-like_C"/>
</dbReference>
<dbReference type="Pfam" id="PF16044">
    <property type="entry name" value="DUF4796_C"/>
    <property type="match status" value="1"/>
</dbReference>
<proteinExistence type="predicted"/>
<reference evidence="2" key="2">
    <citation type="submission" date="2025-09" db="UniProtKB">
        <authorList>
            <consortium name="Ensembl"/>
        </authorList>
    </citation>
    <scope>IDENTIFICATION</scope>
</reference>
<dbReference type="Ensembl" id="ENSSMRT00000029633.1">
    <property type="protein sequence ID" value="ENSSMRP00000025304.1"/>
    <property type="gene ID" value="ENSSMRG00000019580.1"/>
</dbReference>
<evidence type="ECO:0000313" key="2">
    <source>
        <dbReference type="Ensembl" id="ENSSMRP00000025304.1"/>
    </source>
</evidence>
<evidence type="ECO:0000313" key="3">
    <source>
        <dbReference type="Proteomes" id="UP000694421"/>
    </source>
</evidence>
<dbReference type="GeneTree" id="ENSGT00390000003839"/>